<feature type="signal peptide" evidence="6">
    <location>
        <begin position="1"/>
        <end position="16"/>
    </location>
</feature>
<dbReference type="GO" id="GO:0004252">
    <property type="term" value="F:serine-type endopeptidase activity"/>
    <property type="evidence" value="ECO:0007669"/>
    <property type="project" value="InterPro"/>
</dbReference>
<evidence type="ECO:0000259" key="7">
    <source>
        <dbReference type="PROSITE" id="PS50240"/>
    </source>
</evidence>
<keyword evidence="3" id="KW-0378">Hydrolase</keyword>
<dbReference type="SUPFAM" id="SSF50494">
    <property type="entry name" value="Trypsin-like serine proteases"/>
    <property type="match status" value="1"/>
</dbReference>
<keyword evidence="5" id="KW-1015">Disulfide bond</keyword>
<dbReference type="InterPro" id="IPR018114">
    <property type="entry name" value="TRYPSIN_HIS"/>
</dbReference>
<feature type="domain" description="Peptidase S1" evidence="7">
    <location>
        <begin position="46"/>
        <end position="310"/>
    </location>
</feature>
<dbReference type="PROSITE" id="PS50240">
    <property type="entry name" value="TRYPSIN_DOM"/>
    <property type="match status" value="1"/>
</dbReference>
<organism evidence="8 9">
    <name type="scientific">Aromia moschata</name>
    <dbReference type="NCBI Taxonomy" id="1265417"/>
    <lineage>
        <taxon>Eukaryota</taxon>
        <taxon>Metazoa</taxon>
        <taxon>Ecdysozoa</taxon>
        <taxon>Arthropoda</taxon>
        <taxon>Hexapoda</taxon>
        <taxon>Insecta</taxon>
        <taxon>Pterygota</taxon>
        <taxon>Neoptera</taxon>
        <taxon>Endopterygota</taxon>
        <taxon>Coleoptera</taxon>
        <taxon>Polyphaga</taxon>
        <taxon>Cucujiformia</taxon>
        <taxon>Chrysomeloidea</taxon>
        <taxon>Cerambycidae</taxon>
        <taxon>Cerambycinae</taxon>
        <taxon>Callichromatini</taxon>
        <taxon>Aromia</taxon>
    </lineage>
</organism>
<dbReference type="PROSITE" id="PS00134">
    <property type="entry name" value="TRYPSIN_HIS"/>
    <property type="match status" value="1"/>
</dbReference>
<evidence type="ECO:0000256" key="1">
    <source>
        <dbReference type="ARBA" id="ARBA00007664"/>
    </source>
</evidence>
<dbReference type="InterPro" id="IPR001254">
    <property type="entry name" value="Trypsin_dom"/>
</dbReference>
<dbReference type="Proteomes" id="UP001162162">
    <property type="component" value="Unassembled WGS sequence"/>
</dbReference>
<keyword evidence="2" id="KW-0645">Protease</keyword>
<evidence type="ECO:0000313" key="8">
    <source>
        <dbReference type="EMBL" id="KAJ8942809.1"/>
    </source>
</evidence>
<proteinExistence type="inferred from homology"/>
<feature type="chain" id="PRO_5043451575" description="Peptidase S1 domain-containing protein" evidence="6">
    <location>
        <begin position="17"/>
        <end position="311"/>
    </location>
</feature>
<dbReference type="SMART" id="SM00020">
    <property type="entry name" value="Tryp_SPc"/>
    <property type="match status" value="1"/>
</dbReference>
<dbReference type="Gene3D" id="2.40.10.10">
    <property type="entry name" value="Trypsin-like serine proteases"/>
    <property type="match status" value="1"/>
</dbReference>
<evidence type="ECO:0000256" key="2">
    <source>
        <dbReference type="ARBA" id="ARBA00022670"/>
    </source>
</evidence>
<dbReference type="GO" id="GO:0006508">
    <property type="term" value="P:proteolysis"/>
    <property type="evidence" value="ECO:0007669"/>
    <property type="project" value="UniProtKB-KW"/>
</dbReference>
<evidence type="ECO:0000313" key="9">
    <source>
        <dbReference type="Proteomes" id="UP001162162"/>
    </source>
</evidence>
<sequence length="311" mass="33420">MKTLICLFVVLGYAFSLPSSIDWSKVKPNLASLDPVKNISHPSARIIGGNEAEPNSRPFQVALARDDSNQFCSGLLISADWVLTAAHCMVGASRVFVILGAHRILQVEPSQVVIISRDIILHPDFDPATLKNDIALMRLSQSVAFNDVIQPVDLPSTLSGTFAGSSAVLSGWGQLTQSHISLARTLQILPLRVITNIACARTYGISSISLSVMCTSGYDCVIDNVDHRIRLGKIWDDMELTAGSCSAAKNTWDCTCNVGGCNGDGGSPLTVKNKLVGITSFISSQGCEAGSPTGYTRVSFYRRWIRQTTGV</sequence>
<protein>
    <recommendedName>
        <fullName evidence="7">Peptidase S1 domain-containing protein</fullName>
    </recommendedName>
</protein>
<evidence type="ECO:0000256" key="6">
    <source>
        <dbReference type="SAM" id="SignalP"/>
    </source>
</evidence>
<dbReference type="InterPro" id="IPR009003">
    <property type="entry name" value="Peptidase_S1_PA"/>
</dbReference>
<dbReference type="PRINTS" id="PR00722">
    <property type="entry name" value="CHYMOTRYPSIN"/>
</dbReference>
<name>A0AAV8XWE0_9CUCU</name>
<keyword evidence="9" id="KW-1185">Reference proteome</keyword>
<dbReference type="PANTHER" id="PTHR24276">
    <property type="entry name" value="POLYSERASE-RELATED"/>
    <property type="match status" value="1"/>
</dbReference>
<comment type="similarity">
    <text evidence="1">Belongs to the peptidase S1 family.</text>
</comment>
<dbReference type="InterPro" id="IPR001314">
    <property type="entry name" value="Peptidase_S1A"/>
</dbReference>
<dbReference type="Pfam" id="PF00089">
    <property type="entry name" value="Trypsin"/>
    <property type="match status" value="2"/>
</dbReference>
<dbReference type="CDD" id="cd00190">
    <property type="entry name" value="Tryp_SPc"/>
    <property type="match status" value="1"/>
</dbReference>
<dbReference type="InterPro" id="IPR050430">
    <property type="entry name" value="Peptidase_S1"/>
</dbReference>
<keyword evidence="4" id="KW-0720">Serine protease</keyword>
<dbReference type="EMBL" id="JAPWTK010000312">
    <property type="protein sequence ID" value="KAJ8942809.1"/>
    <property type="molecule type" value="Genomic_DNA"/>
</dbReference>
<comment type="caution">
    <text evidence="8">The sequence shown here is derived from an EMBL/GenBank/DDBJ whole genome shotgun (WGS) entry which is preliminary data.</text>
</comment>
<dbReference type="PANTHER" id="PTHR24276:SF98">
    <property type="entry name" value="FI18310P1-RELATED"/>
    <property type="match status" value="1"/>
</dbReference>
<reference evidence="8" key="1">
    <citation type="journal article" date="2023" name="Insect Mol. Biol.">
        <title>Genome sequencing provides insights into the evolution of gene families encoding plant cell wall-degrading enzymes in longhorned beetles.</title>
        <authorList>
            <person name="Shin N.R."/>
            <person name="Okamura Y."/>
            <person name="Kirsch R."/>
            <person name="Pauchet Y."/>
        </authorList>
    </citation>
    <scope>NUCLEOTIDE SEQUENCE</scope>
    <source>
        <strain evidence="8">AMC_N1</strain>
    </source>
</reference>
<gene>
    <name evidence="8" type="ORF">NQ318_022823</name>
</gene>
<dbReference type="AlphaFoldDB" id="A0AAV8XWE0"/>
<evidence type="ECO:0000256" key="5">
    <source>
        <dbReference type="ARBA" id="ARBA00023157"/>
    </source>
</evidence>
<dbReference type="FunFam" id="2.40.10.10:FF:000166">
    <property type="entry name" value="Trypsin"/>
    <property type="match status" value="1"/>
</dbReference>
<dbReference type="InterPro" id="IPR043504">
    <property type="entry name" value="Peptidase_S1_PA_chymotrypsin"/>
</dbReference>
<evidence type="ECO:0000256" key="4">
    <source>
        <dbReference type="ARBA" id="ARBA00022825"/>
    </source>
</evidence>
<evidence type="ECO:0000256" key="3">
    <source>
        <dbReference type="ARBA" id="ARBA00022801"/>
    </source>
</evidence>
<keyword evidence="6" id="KW-0732">Signal</keyword>
<accession>A0AAV8XWE0</accession>